<reference evidence="2" key="1">
    <citation type="submission" date="2025-08" db="UniProtKB">
        <authorList>
            <consortium name="RefSeq"/>
        </authorList>
    </citation>
    <scope>IDENTIFICATION</scope>
    <source>
        <tissue evidence="2">Whole body</tissue>
    </source>
</reference>
<evidence type="ECO:0000313" key="1">
    <source>
        <dbReference type="Proteomes" id="UP001652626"/>
    </source>
</evidence>
<name>A0ABM4ASR2_VANTA</name>
<sequence length="296" mass="33912">MRSKIKAVSKEIPAQNNTNAETRELPIDLTKISDKYKVIESTATNEASSPVSLKMKLEEILRTATVLTNALKVEIKTVEDQERALKDAIANGRSGVTTLTVTTIDRPLRTYFIRNGIWTLCNGVVQYPAVNQPYNVFTELFSVPRCIGQEVSSKRDPCVFNSVIKYETVPVTRRSFYVEDDYLCLKTTFNNTLQTYMTVPRRVVDDTCKNGTVTSLTNNILSCGLRVLSEYSYYPYRNEVSFTMPLEYCTEKDGSCKLLVGWHISNKTIENFEFFNHDPNFRKFFIKTKDFLEPFL</sequence>
<dbReference type="RefSeq" id="XP_064074332.1">
    <property type="nucleotide sequence ID" value="XM_064218262.1"/>
</dbReference>
<dbReference type="Proteomes" id="UP001652626">
    <property type="component" value="Chromosome 21"/>
</dbReference>
<organism evidence="1 2">
    <name type="scientific">Vanessa tameamea</name>
    <name type="common">Kamehameha butterfly</name>
    <dbReference type="NCBI Taxonomy" id="334116"/>
    <lineage>
        <taxon>Eukaryota</taxon>
        <taxon>Metazoa</taxon>
        <taxon>Ecdysozoa</taxon>
        <taxon>Arthropoda</taxon>
        <taxon>Hexapoda</taxon>
        <taxon>Insecta</taxon>
        <taxon>Pterygota</taxon>
        <taxon>Neoptera</taxon>
        <taxon>Endopterygota</taxon>
        <taxon>Lepidoptera</taxon>
        <taxon>Glossata</taxon>
        <taxon>Ditrysia</taxon>
        <taxon>Papilionoidea</taxon>
        <taxon>Nymphalidae</taxon>
        <taxon>Nymphalinae</taxon>
        <taxon>Vanessa</taxon>
    </lineage>
</organism>
<evidence type="ECO:0000313" key="2">
    <source>
        <dbReference type="RefSeq" id="XP_064074332.1"/>
    </source>
</evidence>
<proteinExistence type="predicted"/>
<gene>
    <name evidence="2" type="primary">LOC113395226</name>
</gene>
<dbReference type="GeneID" id="113395226"/>
<keyword evidence="1" id="KW-1185">Reference proteome</keyword>
<protein>
    <submittedName>
        <fullName evidence="2">Uncharacterized protein LOC113395226</fullName>
    </submittedName>
</protein>
<accession>A0ABM4ASR2</accession>